<accession>A0AAW9CBT9</accession>
<dbReference type="RefSeq" id="WP_318243210.1">
    <property type="nucleotide sequence ID" value="NZ_JAMWJA010000011.1"/>
</dbReference>
<reference evidence="1" key="1">
    <citation type="journal article" date="2023" name="J Glob Antimicrob Resist">
        <title>Emergence of NDM-1 and KPC-3 carbapenemases in Kluyvera cryocrescens: Investigating genetic heterogeneity and acquisition routes of blaNDM-1 in Enterobacterales species in Portugal.</title>
        <authorList>
            <person name="Loiodice M."/>
            <person name="Ribeiro M."/>
            <person name="Peixe L."/>
            <person name="Novais A."/>
        </authorList>
    </citation>
    <scope>NUCLEOTIDE SEQUENCE</scope>
    <source>
        <strain evidence="1">K629</strain>
    </source>
</reference>
<dbReference type="EMBL" id="JAUEQX010000023">
    <property type="protein sequence ID" value="MDW3779725.1"/>
    <property type="molecule type" value="Genomic_DNA"/>
</dbReference>
<name>A0AAW9CBT9_KLUCR</name>
<evidence type="ECO:0000313" key="1">
    <source>
        <dbReference type="EMBL" id="MDW3779725.1"/>
    </source>
</evidence>
<protein>
    <submittedName>
        <fullName evidence="1">Uncharacterized protein</fullName>
    </submittedName>
</protein>
<sequence>MNPFSFLKGRKKTYTGTVRRTAAVMTAASNGTAFFGVLFHGEPDWLRVYTNDLGLASAVAFLLPDEEVSLEVQGRFRQGRHTWYRLVRVTGEPISAVDVRQNSPG</sequence>
<dbReference type="Proteomes" id="UP001276300">
    <property type="component" value="Unassembled WGS sequence"/>
</dbReference>
<dbReference type="AlphaFoldDB" id="A0AAW9CBT9"/>
<gene>
    <name evidence="1" type="ORF">QWU01_23280</name>
</gene>
<comment type="caution">
    <text evidence="1">The sequence shown here is derived from an EMBL/GenBank/DDBJ whole genome shotgun (WGS) entry which is preliminary data.</text>
</comment>
<proteinExistence type="predicted"/>
<organism evidence="1 2">
    <name type="scientific">Kluyvera cryocrescens</name>
    <name type="common">Kluyvera citrophila</name>
    <dbReference type="NCBI Taxonomy" id="580"/>
    <lineage>
        <taxon>Bacteria</taxon>
        <taxon>Pseudomonadati</taxon>
        <taxon>Pseudomonadota</taxon>
        <taxon>Gammaproteobacteria</taxon>
        <taxon>Enterobacterales</taxon>
        <taxon>Enterobacteriaceae</taxon>
        <taxon>Kluyvera</taxon>
    </lineage>
</organism>
<evidence type="ECO:0000313" key="2">
    <source>
        <dbReference type="Proteomes" id="UP001276300"/>
    </source>
</evidence>